<proteinExistence type="predicted"/>
<reference evidence="2" key="1">
    <citation type="submission" date="2016-05" db="EMBL/GenBank/DDBJ databases">
        <authorList>
            <person name="Lavstsen T."/>
            <person name="Jespersen J.S."/>
        </authorList>
    </citation>
    <scope>NUCLEOTIDE SEQUENCE</scope>
    <source>
        <tissue evidence="2">Brain</tissue>
    </source>
</reference>
<accession>A0A1A8K082</accession>
<organism evidence="2">
    <name type="scientific">Nothobranchius kuhntae</name>
    <name type="common">Beira killifish</name>
    <dbReference type="NCBI Taxonomy" id="321403"/>
    <lineage>
        <taxon>Eukaryota</taxon>
        <taxon>Metazoa</taxon>
        <taxon>Chordata</taxon>
        <taxon>Craniata</taxon>
        <taxon>Vertebrata</taxon>
        <taxon>Euteleostomi</taxon>
        <taxon>Actinopterygii</taxon>
        <taxon>Neopterygii</taxon>
        <taxon>Teleostei</taxon>
        <taxon>Neoteleostei</taxon>
        <taxon>Acanthomorphata</taxon>
        <taxon>Ovalentaria</taxon>
        <taxon>Atherinomorphae</taxon>
        <taxon>Cyprinodontiformes</taxon>
        <taxon>Nothobranchiidae</taxon>
        <taxon>Nothobranchius</taxon>
    </lineage>
</organism>
<feature type="compositionally biased region" description="Low complexity" evidence="1">
    <location>
        <begin position="235"/>
        <end position="249"/>
    </location>
</feature>
<name>A0A1A8K082_NOTKU</name>
<protein>
    <submittedName>
        <fullName evidence="2">HECT, C2 and WW domain containing E3 ubiquitin protein ligase 2a</fullName>
    </submittedName>
</protein>
<feature type="region of interest" description="Disordered" evidence="1">
    <location>
        <begin position="235"/>
        <end position="283"/>
    </location>
</feature>
<sequence length="283" mass="29988">MWEGGATALPEKSLPAVRAKARFMEPEIVSDQTMFQRSLSEGLDAIEAPKGPGERPLGAASPKLCSSFPTHTRLSSMMHIDSDEDEERSVMNDLPPMPLSPLLMNGEPLYVGSLDEDDPFPELPERLVQEEEPVGAMMEEGPSEAEVVLGLDPDLDLDVNLEADVFLEVEEETLFTEAITHNPVPETTEVTEQGSVPGEDVSSEIDTCSMATAPQTVFSSSESCPTTLAAAAEAEEGAAMAIDPGGDADPGPPPTTLALDGDDDAIKNEGDADPGPPGNRGWD</sequence>
<dbReference type="EMBL" id="HAEE01005780">
    <property type="protein sequence ID" value="SBR25800.1"/>
    <property type="molecule type" value="Transcribed_RNA"/>
</dbReference>
<evidence type="ECO:0000256" key="1">
    <source>
        <dbReference type="SAM" id="MobiDB-lite"/>
    </source>
</evidence>
<reference evidence="2" key="2">
    <citation type="submission" date="2016-06" db="EMBL/GenBank/DDBJ databases">
        <title>The genome of a short-lived fish provides insights into sex chromosome evolution and the genetic control of aging.</title>
        <authorList>
            <person name="Reichwald K."/>
            <person name="Felder M."/>
            <person name="Petzold A."/>
            <person name="Koch P."/>
            <person name="Groth M."/>
            <person name="Platzer M."/>
        </authorList>
    </citation>
    <scope>NUCLEOTIDE SEQUENCE</scope>
    <source>
        <tissue evidence="2">Brain</tissue>
    </source>
</reference>
<evidence type="ECO:0000313" key="2">
    <source>
        <dbReference type="EMBL" id="SBR25800.1"/>
    </source>
</evidence>
<dbReference type="AlphaFoldDB" id="A0A1A8K082"/>
<gene>
    <name evidence="2" type="primary">HECW2A</name>
</gene>